<dbReference type="PANTHER" id="PTHR46254:SF3">
    <property type="entry name" value="SECRETED PROTEIN"/>
    <property type="match status" value="1"/>
</dbReference>
<dbReference type="AlphaFoldDB" id="I7GJA2"/>
<keyword evidence="1" id="KW-0675">Receptor</keyword>
<protein>
    <submittedName>
        <fullName evidence="1">Macaca fascicularis brain cDNA clone: QtrA-15740, similar to human interleukin 28 receptor, alpha (interferon, lambdareceptor) (IL28RA), transcript variant 3, mRNA, RefSeq: NM_173065.1</fullName>
    </submittedName>
</protein>
<proteinExistence type="evidence at transcript level"/>
<sequence length="181" mass="20179">MPLLFFPAVLEGWLIGHYSHVISVPPRRLLTPPVASHFRRVLQVCFLPLPLFFFLETESLCVAQATVQWHNVGSLQPPPPRFRRFSCLSLLSSWDYRHTSPHLANFCIFLVETAFCHIGQAGLELLNLSDPPSSASQSAGFTGVSHRAQPTLTSWGRLCGWTLLLEQGRPCPSFPVLSPCT</sequence>
<organism evidence="1">
    <name type="scientific">Macaca fascicularis</name>
    <name type="common">Crab-eating macaque</name>
    <name type="synonym">Cynomolgus monkey</name>
    <dbReference type="NCBI Taxonomy" id="9541"/>
    <lineage>
        <taxon>Eukaryota</taxon>
        <taxon>Metazoa</taxon>
        <taxon>Chordata</taxon>
        <taxon>Craniata</taxon>
        <taxon>Vertebrata</taxon>
        <taxon>Euteleostomi</taxon>
        <taxon>Mammalia</taxon>
        <taxon>Eutheria</taxon>
        <taxon>Euarchontoglires</taxon>
        <taxon>Primates</taxon>
        <taxon>Haplorrhini</taxon>
        <taxon>Catarrhini</taxon>
        <taxon>Cercopithecidae</taxon>
        <taxon>Cercopithecinae</taxon>
        <taxon>Macaca</taxon>
    </lineage>
</organism>
<dbReference type="PANTHER" id="PTHR46254">
    <property type="entry name" value="PROTEIN GVQW1-RELATED"/>
    <property type="match status" value="1"/>
</dbReference>
<reference evidence="1" key="1">
    <citation type="journal article" date="2007" name="PLoS Biol.">
        <title>Rate of evolution in brain-expressed genes in humans and other primates.</title>
        <authorList>
            <person name="Wang H.-Y."/>
            <person name="Chien H.-C."/>
            <person name="Osada N."/>
            <person name="Hashimoto K."/>
            <person name="Sugano S."/>
            <person name="Gojobori T."/>
            <person name="Chou C.-K."/>
            <person name="Tsai S.-F."/>
            <person name="Wu C.-I."/>
            <person name="Shen C.-K.J."/>
        </authorList>
    </citation>
    <scope>NUCLEOTIDE SEQUENCE</scope>
</reference>
<dbReference type="EMBL" id="AB174263">
    <property type="protein sequence ID" value="BAE91325.1"/>
    <property type="molecule type" value="mRNA"/>
</dbReference>
<evidence type="ECO:0000313" key="1">
    <source>
        <dbReference type="EMBL" id="BAE91325.1"/>
    </source>
</evidence>
<dbReference type="PRINTS" id="PR02045">
    <property type="entry name" value="F138DOMAIN"/>
</dbReference>
<accession>I7GJA2</accession>
<name>I7GJA2_MACFA</name>